<feature type="domain" description="SpoVT-AbrB" evidence="2">
    <location>
        <begin position="13"/>
        <end position="56"/>
    </location>
</feature>
<accession>R4KGX8</accession>
<sequence length="124" mass="13812">MTINAVRRISVERKIISISGKRQVTIPLKYFEALGFSNEAECILQNNAIVIRPIRENTGSEFSEQILADLIAQGLTGQELLTKFKEMNKKIAPAMDKLISEADSIAKGEKKGIKMADIFEAEDK</sequence>
<dbReference type="Proteomes" id="UP000013520">
    <property type="component" value="Chromosome"/>
</dbReference>
<organism evidence="3 4">
    <name type="scientific">Desulfoscipio gibsoniae DSM 7213</name>
    <dbReference type="NCBI Taxonomy" id="767817"/>
    <lineage>
        <taxon>Bacteria</taxon>
        <taxon>Bacillati</taxon>
        <taxon>Bacillota</taxon>
        <taxon>Clostridia</taxon>
        <taxon>Eubacteriales</taxon>
        <taxon>Desulfallaceae</taxon>
        <taxon>Desulfoscipio</taxon>
    </lineage>
</organism>
<name>R4KGX8_9FIRM</name>
<proteinExistence type="predicted"/>
<protein>
    <recommendedName>
        <fullName evidence="2">SpoVT-AbrB domain-containing protein</fullName>
    </recommendedName>
</protein>
<keyword evidence="1" id="KW-0238">DNA-binding</keyword>
<dbReference type="GO" id="GO:0003677">
    <property type="term" value="F:DNA binding"/>
    <property type="evidence" value="ECO:0007669"/>
    <property type="project" value="UniProtKB-UniRule"/>
</dbReference>
<dbReference type="SUPFAM" id="SSF89447">
    <property type="entry name" value="AbrB/MazE/MraZ-like"/>
    <property type="match status" value="1"/>
</dbReference>
<evidence type="ECO:0000313" key="4">
    <source>
        <dbReference type="Proteomes" id="UP000013520"/>
    </source>
</evidence>
<reference evidence="3 4" key="1">
    <citation type="submission" date="2012-01" db="EMBL/GenBank/DDBJ databases">
        <title>Complete sequence of Desulfotomaculum gibsoniae DSM 7213.</title>
        <authorList>
            <consortium name="US DOE Joint Genome Institute"/>
            <person name="Lucas S."/>
            <person name="Han J."/>
            <person name="Lapidus A."/>
            <person name="Cheng J.-F."/>
            <person name="Goodwin L."/>
            <person name="Pitluck S."/>
            <person name="Peters L."/>
            <person name="Ovchinnikova G."/>
            <person name="Teshima H."/>
            <person name="Detter J.C."/>
            <person name="Han C."/>
            <person name="Tapia R."/>
            <person name="Land M."/>
            <person name="Hauser L."/>
            <person name="Kyrpides N."/>
            <person name="Ivanova N."/>
            <person name="Pagani I."/>
            <person name="Parshina S."/>
            <person name="Plugge C."/>
            <person name="Muyzer G."/>
            <person name="Kuever J."/>
            <person name="Ivanova A."/>
            <person name="Nazina T."/>
            <person name="Klenk H.-P."/>
            <person name="Brambilla E."/>
            <person name="Spring S."/>
            <person name="Stams A.F."/>
            <person name="Woyke T."/>
        </authorList>
    </citation>
    <scope>NUCLEOTIDE SEQUENCE [LARGE SCALE GENOMIC DNA]</scope>
    <source>
        <strain evidence="3 4">DSM 7213</strain>
    </source>
</reference>
<dbReference type="eggNOG" id="COG2002">
    <property type="taxonomic scope" value="Bacteria"/>
</dbReference>
<dbReference type="STRING" id="767817.Desgi_0171"/>
<dbReference type="PROSITE" id="PS51740">
    <property type="entry name" value="SPOVT_ABRB"/>
    <property type="match status" value="1"/>
</dbReference>
<evidence type="ECO:0000256" key="1">
    <source>
        <dbReference type="PROSITE-ProRule" id="PRU01076"/>
    </source>
</evidence>
<gene>
    <name evidence="3" type="ORF">Desgi_0171</name>
</gene>
<dbReference type="OrthoDB" id="71707at2"/>
<keyword evidence="4" id="KW-1185">Reference proteome</keyword>
<dbReference type="InterPro" id="IPR007159">
    <property type="entry name" value="SpoVT-AbrB_dom"/>
</dbReference>
<dbReference type="HOGENOM" id="CLU_151805_0_0_9"/>
<dbReference type="EMBL" id="CP003273">
    <property type="protein sequence ID" value="AGK99784.1"/>
    <property type="molecule type" value="Genomic_DNA"/>
</dbReference>
<dbReference type="InterPro" id="IPR037914">
    <property type="entry name" value="SpoVT-AbrB_sf"/>
</dbReference>
<dbReference type="AlphaFoldDB" id="R4KGX8"/>
<evidence type="ECO:0000259" key="2">
    <source>
        <dbReference type="PROSITE" id="PS51740"/>
    </source>
</evidence>
<dbReference type="KEGG" id="dgi:Desgi_0171"/>
<evidence type="ECO:0000313" key="3">
    <source>
        <dbReference type="EMBL" id="AGK99784.1"/>
    </source>
</evidence>